<keyword evidence="3" id="KW-1185">Reference proteome</keyword>
<sequence length="214" mass="23299">MKILKPSRCTSRKAVGSSGAETLPKAEMQGASATTSTRSMNRSCRWHSVPMRKTSPLRQNLTTRPAPGFFRVATAKCIAFARLVKTSIAERQSWVGCRPTIESMQMSMAAHPNRLPETTPGPTSGLAFGGHPSFLLSLAASFHFLSQQSKKIGTSINHVAYGDQFSRTQTLVKHMMSLYAVPADACFTDASCALCAMRIAHIALHIRAAKLRFT</sequence>
<evidence type="ECO:0000256" key="1">
    <source>
        <dbReference type="SAM" id="MobiDB-lite"/>
    </source>
</evidence>
<protein>
    <submittedName>
        <fullName evidence="2">Uncharacterized protein</fullName>
    </submittedName>
</protein>
<dbReference type="EMBL" id="LR699553">
    <property type="protein sequence ID" value="VVD26552.1"/>
    <property type="molecule type" value="Genomic_DNA"/>
</dbReference>
<gene>
    <name evidence="2" type="ORF">PDMSB3_0090</name>
</gene>
<reference evidence="2 3" key="1">
    <citation type="submission" date="2019-08" db="EMBL/GenBank/DDBJ databases">
        <authorList>
            <person name="Herpell B J."/>
        </authorList>
    </citation>
    <scope>NUCLEOTIDE SEQUENCE [LARGE SCALE GENOMIC DNA]</scope>
    <source>
        <strain evidence="3">Msb3</strain>
    </source>
</reference>
<organism evidence="2 3">
    <name type="scientific">Paraburkholderia dioscoreae</name>
    <dbReference type="NCBI Taxonomy" id="2604047"/>
    <lineage>
        <taxon>Bacteria</taxon>
        <taxon>Pseudomonadati</taxon>
        <taxon>Pseudomonadota</taxon>
        <taxon>Betaproteobacteria</taxon>
        <taxon>Burkholderiales</taxon>
        <taxon>Burkholderiaceae</taxon>
        <taxon>Paraburkholderia</taxon>
    </lineage>
</organism>
<proteinExistence type="predicted"/>
<dbReference type="KEGG" id="pdio:PDMSB3_0090"/>
<dbReference type="Proteomes" id="UP000325811">
    <property type="component" value="Chromosome I"/>
</dbReference>
<accession>A0A5Q4Z9Q2</accession>
<feature type="region of interest" description="Disordered" evidence="1">
    <location>
        <begin position="1"/>
        <end position="43"/>
    </location>
</feature>
<evidence type="ECO:0000313" key="2">
    <source>
        <dbReference type="EMBL" id="VVD26552.1"/>
    </source>
</evidence>
<dbReference type="AlphaFoldDB" id="A0A5Q4Z9Q2"/>
<feature type="compositionally biased region" description="Polar residues" evidence="1">
    <location>
        <begin position="31"/>
        <end position="42"/>
    </location>
</feature>
<name>A0A5Q4Z9Q2_9BURK</name>
<evidence type="ECO:0000313" key="3">
    <source>
        <dbReference type="Proteomes" id="UP000325811"/>
    </source>
</evidence>